<feature type="transmembrane region" description="Helical" evidence="13">
    <location>
        <begin position="196"/>
        <end position="217"/>
    </location>
</feature>
<keyword evidence="10" id="KW-0406">Ion transport</keyword>
<organism evidence="14 15">
    <name type="scientific">Hujiaoplasma nucleasis</name>
    <dbReference type="NCBI Taxonomy" id="2725268"/>
    <lineage>
        <taxon>Bacteria</taxon>
        <taxon>Bacillati</taxon>
        <taxon>Mycoplasmatota</taxon>
        <taxon>Mollicutes</taxon>
        <taxon>Candidatus Izemoplasmatales</taxon>
        <taxon>Hujiaoplasmataceae</taxon>
        <taxon>Hujiaoplasma</taxon>
    </lineage>
</organism>
<keyword evidence="6" id="KW-0050">Antiport</keyword>
<dbReference type="InterPro" id="IPR050222">
    <property type="entry name" value="MATE_MdtK"/>
</dbReference>
<gene>
    <name evidence="14" type="ORF">HF295_03225</name>
</gene>
<feature type="transmembrane region" description="Helical" evidence="13">
    <location>
        <begin position="358"/>
        <end position="378"/>
    </location>
</feature>
<dbReference type="AlphaFoldDB" id="A0A7L6N396"/>
<feature type="transmembrane region" description="Helical" evidence="13">
    <location>
        <begin position="414"/>
        <end position="435"/>
    </location>
</feature>
<dbReference type="PANTHER" id="PTHR43298:SF2">
    <property type="entry name" value="FMN_FAD EXPORTER YEEO-RELATED"/>
    <property type="match status" value="1"/>
</dbReference>
<dbReference type="GO" id="GO:0015297">
    <property type="term" value="F:antiporter activity"/>
    <property type="evidence" value="ECO:0007669"/>
    <property type="project" value="UniProtKB-KW"/>
</dbReference>
<evidence type="ECO:0000256" key="7">
    <source>
        <dbReference type="ARBA" id="ARBA00022475"/>
    </source>
</evidence>
<evidence type="ECO:0000256" key="8">
    <source>
        <dbReference type="ARBA" id="ARBA00022692"/>
    </source>
</evidence>
<evidence type="ECO:0000256" key="5">
    <source>
        <dbReference type="ARBA" id="ARBA00022448"/>
    </source>
</evidence>
<feature type="transmembrane region" description="Helical" evidence="13">
    <location>
        <begin position="95"/>
        <end position="113"/>
    </location>
</feature>
<dbReference type="RefSeq" id="WP_312032414.1">
    <property type="nucleotide sequence ID" value="NZ_CP051151.1"/>
</dbReference>
<dbReference type="GO" id="GO:0006811">
    <property type="term" value="P:monoatomic ion transport"/>
    <property type="evidence" value="ECO:0007669"/>
    <property type="project" value="UniProtKB-KW"/>
</dbReference>
<feature type="transmembrane region" description="Helical" evidence="13">
    <location>
        <begin position="323"/>
        <end position="346"/>
    </location>
</feature>
<evidence type="ECO:0000256" key="13">
    <source>
        <dbReference type="SAM" id="Phobius"/>
    </source>
</evidence>
<reference evidence="14 15" key="1">
    <citation type="submission" date="2020-04" db="EMBL/GenBank/DDBJ databases">
        <authorList>
            <person name="Zheng R.K."/>
            <person name="Sun C.M."/>
        </authorList>
    </citation>
    <scope>NUCLEOTIDE SEQUENCE [LARGE SCALE GENOMIC DNA]</scope>
    <source>
        <strain evidence="15">zrk29</strain>
    </source>
</reference>
<evidence type="ECO:0000256" key="9">
    <source>
        <dbReference type="ARBA" id="ARBA00022989"/>
    </source>
</evidence>
<keyword evidence="9 13" id="KW-1133">Transmembrane helix</keyword>
<accession>A0A7L6N396</accession>
<dbReference type="InterPro" id="IPR048279">
    <property type="entry name" value="MdtK-like"/>
</dbReference>
<protein>
    <recommendedName>
        <fullName evidence="4">Probable multidrug resistance protein NorM</fullName>
    </recommendedName>
    <alternativeName>
        <fullName evidence="12">Multidrug-efflux transporter</fullName>
    </alternativeName>
</protein>
<proteinExistence type="inferred from homology"/>
<dbReference type="GO" id="GO:0005886">
    <property type="term" value="C:plasma membrane"/>
    <property type="evidence" value="ECO:0007669"/>
    <property type="project" value="UniProtKB-SubCell"/>
</dbReference>
<dbReference type="Proteomes" id="UP000512167">
    <property type="component" value="Chromosome"/>
</dbReference>
<dbReference type="PIRSF" id="PIRSF006603">
    <property type="entry name" value="DinF"/>
    <property type="match status" value="1"/>
</dbReference>
<keyword evidence="11 13" id="KW-0472">Membrane</keyword>
<keyword evidence="8 13" id="KW-0812">Transmembrane</keyword>
<dbReference type="InterPro" id="IPR002528">
    <property type="entry name" value="MATE_fam"/>
</dbReference>
<evidence type="ECO:0000256" key="11">
    <source>
        <dbReference type="ARBA" id="ARBA00023136"/>
    </source>
</evidence>
<evidence type="ECO:0000313" key="14">
    <source>
        <dbReference type="EMBL" id="QLY39922.1"/>
    </source>
</evidence>
<dbReference type="GO" id="GO:0042910">
    <property type="term" value="F:xenobiotic transmembrane transporter activity"/>
    <property type="evidence" value="ECO:0007669"/>
    <property type="project" value="InterPro"/>
</dbReference>
<keyword evidence="7" id="KW-1003">Cell membrane</keyword>
<name>A0A7L6N396_9MOLU</name>
<evidence type="ECO:0000256" key="2">
    <source>
        <dbReference type="ARBA" id="ARBA00004651"/>
    </source>
</evidence>
<feature type="transmembrane region" description="Helical" evidence="13">
    <location>
        <begin position="52"/>
        <end position="74"/>
    </location>
</feature>
<sequence>MRNIMKDKKFYKRVLIIASPIILQQLLTSSVQLVDNLMVGTLGELAIGAVSVVNQLYFVVIIVTFGAMGGAGIFSAQYYGSKQYDSLKQTFRFKLLVSVFLSTLAILIFTFFGESFIGLFTDNPTTIQWGLEYLNIAKWVMISMTISTAISSTFREIGTTKPLLYISIVAILSNVVLNYLLIFGNLGFPRLGIEGAAIATLASRFIEFTLLSILLIVKGKAFNTSIFKIFKIDKLLLKLIIITAIPLVINEFLFSFGQTVFMQSYATRGDNALAAINITNAISQLVFITFGGIGTAVAVFIGNTLGENKLSEAKENSKKIFSFAIIFALVLGLILFILSFFILNLYEISAETESIARFNIRVNAIMIPVISMYISLYFTLRSGGDTKSTMIMDSGYIWVIQVPVVYVLSRYTKLPVIFLFLIIQILEIPKVGIAYSRYKKEYWLKNLALENQINAEKLMKNKA</sequence>
<feature type="transmembrane region" description="Helical" evidence="13">
    <location>
        <begin position="390"/>
        <end position="408"/>
    </location>
</feature>
<evidence type="ECO:0000256" key="4">
    <source>
        <dbReference type="ARBA" id="ARBA00020268"/>
    </source>
</evidence>
<evidence type="ECO:0000256" key="3">
    <source>
        <dbReference type="ARBA" id="ARBA00010199"/>
    </source>
</evidence>
<comment type="similarity">
    <text evidence="3">Belongs to the multi antimicrobial extrusion (MATE) (TC 2.A.66.1) family.</text>
</comment>
<feature type="transmembrane region" description="Helical" evidence="13">
    <location>
        <begin position="281"/>
        <end position="302"/>
    </location>
</feature>
<evidence type="ECO:0000256" key="6">
    <source>
        <dbReference type="ARBA" id="ARBA00022449"/>
    </source>
</evidence>
<evidence type="ECO:0000256" key="12">
    <source>
        <dbReference type="ARBA" id="ARBA00031636"/>
    </source>
</evidence>
<keyword evidence="5" id="KW-0813">Transport</keyword>
<evidence type="ECO:0000256" key="1">
    <source>
        <dbReference type="ARBA" id="ARBA00003408"/>
    </source>
</evidence>
<dbReference type="PANTHER" id="PTHR43298">
    <property type="entry name" value="MULTIDRUG RESISTANCE PROTEIN NORM-RELATED"/>
    <property type="match status" value="1"/>
</dbReference>
<dbReference type="EMBL" id="CP051151">
    <property type="protein sequence ID" value="QLY39922.1"/>
    <property type="molecule type" value="Genomic_DNA"/>
</dbReference>
<comment type="subcellular location">
    <subcellularLocation>
        <location evidence="2">Cell membrane</location>
        <topology evidence="2">Multi-pass membrane protein</topology>
    </subcellularLocation>
</comment>
<keyword evidence="15" id="KW-1185">Reference proteome</keyword>
<evidence type="ECO:0000313" key="15">
    <source>
        <dbReference type="Proteomes" id="UP000512167"/>
    </source>
</evidence>
<feature type="transmembrane region" description="Helical" evidence="13">
    <location>
        <begin position="163"/>
        <end position="184"/>
    </location>
</feature>
<dbReference type="Pfam" id="PF01554">
    <property type="entry name" value="MatE"/>
    <property type="match status" value="2"/>
</dbReference>
<comment type="function">
    <text evidence="1">Multidrug efflux pump.</text>
</comment>
<evidence type="ECO:0000256" key="10">
    <source>
        <dbReference type="ARBA" id="ARBA00023065"/>
    </source>
</evidence>
<feature type="transmembrane region" description="Helical" evidence="13">
    <location>
        <begin position="237"/>
        <end position="261"/>
    </location>
</feature>
<dbReference type="KEGG" id="tbk:HF295_03225"/>
<dbReference type="NCBIfam" id="TIGR00797">
    <property type="entry name" value="matE"/>
    <property type="match status" value="1"/>
</dbReference>